<evidence type="ECO:0000256" key="1">
    <source>
        <dbReference type="SAM" id="SignalP"/>
    </source>
</evidence>
<evidence type="ECO:0008006" key="4">
    <source>
        <dbReference type="Google" id="ProtNLM"/>
    </source>
</evidence>
<comment type="caution">
    <text evidence="2">The sequence shown here is derived from an EMBL/GenBank/DDBJ whole genome shotgun (WGS) entry which is preliminary data.</text>
</comment>
<evidence type="ECO:0000313" key="3">
    <source>
        <dbReference type="Proteomes" id="UP001187192"/>
    </source>
</evidence>
<sequence length="65" mass="7298">MHLVITFMLAIPQSLAGFTVALRRVAVIICATSGKWDYREHGPKRHQLGRQRQPINITLEIAVSS</sequence>
<evidence type="ECO:0000313" key="2">
    <source>
        <dbReference type="EMBL" id="GMN52492.1"/>
    </source>
</evidence>
<accession>A0AA88AKR6</accession>
<feature type="signal peptide" evidence="1">
    <location>
        <begin position="1"/>
        <end position="16"/>
    </location>
</feature>
<dbReference type="EMBL" id="BTGU01000042">
    <property type="protein sequence ID" value="GMN52492.1"/>
    <property type="molecule type" value="Genomic_DNA"/>
</dbReference>
<keyword evidence="1" id="KW-0732">Signal</keyword>
<organism evidence="2 3">
    <name type="scientific">Ficus carica</name>
    <name type="common">Common fig</name>
    <dbReference type="NCBI Taxonomy" id="3494"/>
    <lineage>
        <taxon>Eukaryota</taxon>
        <taxon>Viridiplantae</taxon>
        <taxon>Streptophyta</taxon>
        <taxon>Embryophyta</taxon>
        <taxon>Tracheophyta</taxon>
        <taxon>Spermatophyta</taxon>
        <taxon>Magnoliopsida</taxon>
        <taxon>eudicotyledons</taxon>
        <taxon>Gunneridae</taxon>
        <taxon>Pentapetalae</taxon>
        <taxon>rosids</taxon>
        <taxon>fabids</taxon>
        <taxon>Rosales</taxon>
        <taxon>Moraceae</taxon>
        <taxon>Ficeae</taxon>
        <taxon>Ficus</taxon>
    </lineage>
</organism>
<name>A0AA88AKR6_FICCA</name>
<keyword evidence="3" id="KW-1185">Reference proteome</keyword>
<reference evidence="2" key="1">
    <citation type="submission" date="2023-07" db="EMBL/GenBank/DDBJ databases">
        <title>draft genome sequence of fig (Ficus carica).</title>
        <authorList>
            <person name="Takahashi T."/>
            <person name="Nishimura K."/>
        </authorList>
    </citation>
    <scope>NUCLEOTIDE SEQUENCE</scope>
</reference>
<gene>
    <name evidence="2" type="ORF">TIFTF001_021645</name>
</gene>
<protein>
    <recommendedName>
        <fullName evidence="4">Secreted protein</fullName>
    </recommendedName>
</protein>
<feature type="chain" id="PRO_5041680710" description="Secreted protein" evidence="1">
    <location>
        <begin position="17"/>
        <end position="65"/>
    </location>
</feature>
<dbReference type="AlphaFoldDB" id="A0AA88AKR6"/>
<proteinExistence type="predicted"/>
<dbReference type="Proteomes" id="UP001187192">
    <property type="component" value="Unassembled WGS sequence"/>
</dbReference>